<dbReference type="KEGG" id="tbs:A3L01_09775"/>
<reference evidence="2 3" key="1">
    <citation type="submission" date="2016-04" db="EMBL/GenBank/DDBJ databases">
        <title>Complete genome sequence of Thermococcus barossii type strain SHCK-94.</title>
        <authorList>
            <person name="Oger P.M."/>
        </authorList>
    </citation>
    <scope>NUCLEOTIDE SEQUENCE [LARGE SCALE GENOMIC DNA]</scope>
    <source>
        <strain evidence="2 3">SHCK-94</strain>
    </source>
</reference>
<organism evidence="2 3">
    <name type="scientific">Thermococcus barossii</name>
    <dbReference type="NCBI Taxonomy" id="54077"/>
    <lineage>
        <taxon>Archaea</taxon>
        <taxon>Methanobacteriati</taxon>
        <taxon>Methanobacteriota</taxon>
        <taxon>Thermococci</taxon>
        <taxon>Thermococcales</taxon>
        <taxon>Thermococcaceae</taxon>
        <taxon>Thermococcus</taxon>
    </lineage>
</organism>
<feature type="transmembrane region" description="Helical" evidence="1">
    <location>
        <begin position="103"/>
        <end position="124"/>
    </location>
</feature>
<feature type="transmembrane region" description="Helical" evidence="1">
    <location>
        <begin position="43"/>
        <end position="64"/>
    </location>
</feature>
<evidence type="ECO:0000313" key="3">
    <source>
        <dbReference type="Proteomes" id="UP000250272"/>
    </source>
</evidence>
<dbReference type="Proteomes" id="UP000250272">
    <property type="component" value="Chromosome"/>
</dbReference>
<sequence length="190" mass="20526">MRYWKVILLLGCFALQLVINLVFYGFPAILFSAIVPKSLHPKIAWSLPFLIFAYFLLAIASLYYLGISPRLERGRLFGSAYFVIGSLGSAWVISTISSVETPLLPIVFGVWLISSLVGIAALWLMEEKLPALPAAVMVALFGISALISAATAQWVVADYYVHAGSGIPENATAVVGHPVEVPPPNFTNSS</sequence>
<dbReference type="GeneID" id="33327067"/>
<feature type="transmembrane region" description="Helical" evidence="1">
    <location>
        <begin position="7"/>
        <end position="31"/>
    </location>
</feature>
<dbReference type="RefSeq" id="WP_088865629.1">
    <property type="nucleotide sequence ID" value="NZ_CP015101.1"/>
</dbReference>
<dbReference type="AlphaFoldDB" id="A0A2Z2MLL0"/>
<accession>A0A2Z2MLL0</accession>
<gene>
    <name evidence="2" type="ORF">A3L01_09775</name>
</gene>
<keyword evidence="3" id="KW-1185">Reference proteome</keyword>
<dbReference type="EMBL" id="CP015101">
    <property type="protein sequence ID" value="ASJ05635.1"/>
    <property type="molecule type" value="Genomic_DNA"/>
</dbReference>
<evidence type="ECO:0000313" key="2">
    <source>
        <dbReference type="EMBL" id="ASJ05635.1"/>
    </source>
</evidence>
<protein>
    <submittedName>
        <fullName evidence="2">Uncharacterized protein</fullName>
    </submittedName>
</protein>
<evidence type="ECO:0000256" key="1">
    <source>
        <dbReference type="SAM" id="Phobius"/>
    </source>
</evidence>
<name>A0A2Z2MLL0_9EURY</name>
<feature type="transmembrane region" description="Helical" evidence="1">
    <location>
        <begin position="131"/>
        <end position="156"/>
    </location>
</feature>
<keyword evidence="1" id="KW-0812">Transmembrane</keyword>
<keyword evidence="1" id="KW-0472">Membrane</keyword>
<feature type="transmembrane region" description="Helical" evidence="1">
    <location>
        <begin position="76"/>
        <end position="97"/>
    </location>
</feature>
<proteinExistence type="predicted"/>
<dbReference type="OrthoDB" id="101199at2157"/>
<keyword evidence="1" id="KW-1133">Transmembrane helix</keyword>